<sequence>MDRTLEESVHNQLVWSDESDYPFQVVIASSGTTIMCCCVYLHHKFTSIISTAVYIHLRPYPHSKAPDCLSAGCRGR</sequence>
<evidence type="ECO:0000313" key="2">
    <source>
        <dbReference type="EMBL" id="KAF5889081.1"/>
    </source>
</evidence>
<keyword evidence="1" id="KW-1133">Transmembrane helix</keyword>
<keyword evidence="1" id="KW-0472">Membrane</keyword>
<dbReference type="Proteomes" id="UP000727407">
    <property type="component" value="Unassembled WGS sequence"/>
</dbReference>
<reference evidence="2" key="1">
    <citation type="submission" date="2020-07" db="EMBL/GenBank/DDBJ databases">
        <title>Clarias magur genome sequencing, assembly and annotation.</title>
        <authorList>
            <person name="Kushwaha B."/>
            <person name="Kumar R."/>
            <person name="Das P."/>
            <person name="Joshi C.G."/>
            <person name="Kumar D."/>
            <person name="Nagpure N.S."/>
            <person name="Pandey M."/>
            <person name="Agarwal S."/>
            <person name="Srivastava S."/>
            <person name="Singh M."/>
            <person name="Sahoo L."/>
            <person name="Jayasankar P."/>
            <person name="Meher P.K."/>
            <person name="Koringa P.G."/>
            <person name="Iquebal M.A."/>
            <person name="Das S.P."/>
            <person name="Bit A."/>
            <person name="Patnaik S."/>
            <person name="Patel N."/>
            <person name="Shah T.M."/>
            <person name="Hinsu A."/>
            <person name="Jena J.K."/>
        </authorList>
    </citation>
    <scope>NUCLEOTIDE SEQUENCE</scope>
    <source>
        <strain evidence="2">CIFAMagur01</strain>
        <tissue evidence="2">Testis</tissue>
    </source>
</reference>
<dbReference type="EMBL" id="QNUK01000866">
    <property type="protein sequence ID" value="KAF5889081.1"/>
    <property type="molecule type" value="Genomic_DNA"/>
</dbReference>
<name>A0A8J4WQY2_CLAMG</name>
<accession>A0A8J4WQY2</accession>
<evidence type="ECO:0000313" key="3">
    <source>
        <dbReference type="Proteomes" id="UP000727407"/>
    </source>
</evidence>
<feature type="transmembrane region" description="Helical" evidence="1">
    <location>
        <begin position="21"/>
        <end position="41"/>
    </location>
</feature>
<keyword evidence="1" id="KW-0812">Transmembrane</keyword>
<protein>
    <submittedName>
        <fullName evidence="2">Uncharacterized protein</fullName>
    </submittedName>
</protein>
<comment type="caution">
    <text evidence="2">The sequence shown here is derived from an EMBL/GenBank/DDBJ whole genome shotgun (WGS) entry which is preliminary data.</text>
</comment>
<proteinExistence type="predicted"/>
<keyword evidence="3" id="KW-1185">Reference proteome</keyword>
<organism evidence="2 3">
    <name type="scientific">Clarias magur</name>
    <name type="common">Asian catfish</name>
    <name type="synonym">Macropteronotus magur</name>
    <dbReference type="NCBI Taxonomy" id="1594786"/>
    <lineage>
        <taxon>Eukaryota</taxon>
        <taxon>Metazoa</taxon>
        <taxon>Chordata</taxon>
        <taxon>Craniata</taxon>
        <taxon>Vertebrata</taxon>
        <taxon>Euteleostomi</taxon>
        <taxon>Actinopterygii</taxon>
        <taxon>Neopterygii</taxon>
        <taxon>Teleostei</taxon>
        <taxon>Ostariophysi</taxon>
        <taxon>Siluriformes</taxon>
        <taxon>Clariidae</taxon>
        <taxon>Clarias</taxon>
    </lineage>
</organism>
<gene>
    <name evidence="2" type="ORF">DAT39_021209</name>
</gene>
<dbReference type="AlphaFoldDB" id="A0A8J4WQY2"/>
<evidence type="ECO:0000256" key="1">
    <source>
        <dbReference type="SAM" id="Phobius"/>
    </source>
</evidence>